<dbReference type="Gene3D" id="1.10.10.60">
    <property type="entry name" value="Homeodomain-like"/>
    <property type="match status" value="1"/>
</dbReference>
<evidence type="ECO:0000259" key="5">
    <source>
        <dbReference type="PROSITE" id="PS50977"/>
    </source>
</evidence>
<comment type="caution">
    <text evidence="6">The sequence shown here is derived from an EMBL/GenBank/DDBJ whole genome shotgun (WGS) entry which is preliminary data.</text>
</comment>
<evidence type="ECO:0000256" key="2">
    <source>
        <dbReference type="ARBA" id="ARBA00023125"/>
    </source>
</evidence>
<dbReference type="Proteomes" id="UP000546642">
    <property type="component" value="Unassembled WGS sequence"/>
</dbReference>
<dbReference type="PANTHER" id="PTHR30055:SF148">
    <property type="entry name" value="TETR-FAMILY TRANSCRIPTIONAL REGULATOR"/>
    <property type="match status" value="1"/>
</dbReference>
<dbReference type="EMBL" id="JACHDS010000001">
    <property type="protein sequence ID" value="MBB6174374.1"/>
    <property type="molecule type" value="Genomic_DNA"/>
</dbReference>
<proteinExistence type="predicted"/>
<keyword evidence="1" id="KW-0805">Transcription regulation</keyword>
<dbReference type="AlphaFoldDB" id="A0A7W9YLU8"/>
<gene>
    <name evidence="6" type="ORF">HNR23_004434</name>
</gene>
<evidence type="ECO:0000313" key="6">
    <source>
        <dbReference type="EMBL" id="MBB6174374.1"/>
    </source>
</evidence>
<dbReference type="Gene3D" id="1.10.357.10">
    <property type="entry name" value="Tetracycline Repressor, domain 2"/>
    <property type="match status" value="1"/>
</dbReference>
<dbReference type="Pfam" id="PF16859">
    <property type="entry name" value="TetR_C_11"/>
    <property type="match status" value="1"/>
</dbReference>
<accession>A0A7W9YLU8</accession>
<dbReference type="InterPro" id="IPR023772">
    <property type="entry name" value="DNA-bd_HTH_TetR-type_CS"/>
</dbReference>
<keyword evidence="7" id="KW-1185">Reference proteome</keyword>
<organism evidence="6 7">
    <name type="scientific">Nocardiopsis mwathae</name>
    <dbReference type="NCBI Taxonomy" id="1472723"/>
    <lineage>
        <taxon>Bacteria</taxon>
        <taxon>Bacillati</taxon>
        <taxon>Actinomycetota</taxon>
        <taxon>Actinomycetes</taxon>
        <taxon>Streptosporangiales</taxon>
        <taxon>Nocardiopsidaceae</taxon>
        <taxon>Nocardiopsis</taxon>
    </lineage>
</organism>
<dbReference type="PANTHER" id="PTHR30055">
    <property type="entry name" value="HTH-TYPE TRANSCRIPTIONAL REGULATOR RUTR"/>
    <property type="match status" value="1"/>
</dbReference>
<dbReference type="InterPro" id="IPR009057">
    <property type="entry name" value="Homeodomain-like_sf"/>
</dbReference>
<dbReference type="InterPro" id="IPR050109">
    <property type="entry name" value="HTH-type_TetR-like_transc_reg"/>
</dbReference>
<evidence type="ECO:0000256" key="1">
    <source>
        <dbReference type="ARBA" id="ARBA00023015"/>
    </source>
</evidence>
<protein>
    <submittedName>
        <fullName evidence="6">AcrR family transcriptional regulator</fullName>
    </submittedName>
</protein>
<dbReference type="GO" id="GO:0003700">
    <property type="term" value="F:DNA-binding transcription factor activity"/>
    <property type="evidence" value="ECO:0007669"/>
    <property type="project" value="TreeGrafter"/>
</dbReference>
<name>A0A7W9YLU8_9ACTN</name>
<dbReference type="SUPFAM" id="SSF48498">
    <property type="entry name" value="Tetracyclin repressor-like, C-terminal domain"/>
    <property type="match status" value="1"/>
</dbReference>
<dbReference type="Pfam" id="PF00440">
    <property type="entry name" value="TetR_N"/>
    <property type="match status" value="1"/>
</dbReference>
<dbReference type="InterPro" id="IPR011075">
    <property type="entry name" value="TetR_C"/>
</dbReference>
<dbReference type="RefSeq" id="WP_343070661.1">
    <property type="nucleotide sequence ID" value="NZ_JACHDS010000001.1"/>
</dbReference>
<dbReference type="InterPro" id="IPR001647">
    <property type="entry name" value="HTH_TetR"/>
</dbReference>
<dbReference type="PROSITE" id="PS01081">
    <property type="entry name" value="HTH_TETR_1"/>
    <property type="match status" value="1"/>
</dbReference>
<dbReference type="GO" id="GO:0000976">
    <property type="term" value="F:transcription cis-regulatory region binding"/>
    <property type="evidence" value="ECO:0007669"/>
    <property type="project" value="TreeGrafter"/>
</dbReference>
<keyword evidence="3" id="KW-0804">Transcription</keyword>
<sequence>MTATIRTAVFEELAGTGYARMSMEAVARRAGVGKAALYRRWASKEEMLVGLVSAEMRDEHPEPVDTGSLQGDVAAFVAATADLLGRPHIRRILPDLLAEAQRSRALADAMCTALLAPRRAAVDAILRRATTRGELPVDLDHDLATDLLGAPLVFRILITDGPLDPGYRSRLTRSLVAALATAH</sequence>
<dbReference type="PROSITE" id="PS50977">
    <property type="entry name" value="HTH_TETR_2"/>
    <property type="match status" value="1"/>
</dbReference>
<evidence type="ECO:0000256" key="3">
    <source>
        <dbReference type="ARBA" id="ARBA00023163"/>
    </source>
</evidence>
<evidence type="ECO:0000256" key="4">
    <source>
        <dbReference type="PROSITE-ProRule" id="PRU00335"/>
    </source>
</evidence>
<keyword evidence="2 4" id="KW-0238">DNA-binding</keyword>
<evidence type="ECO:0000313" key="7">
    <source>
        <dbReference type="Proteomes" id="UP000546642"/>
    </source>
</evidence>
<feature type="domain" description="HTH tetR-type" evidence="5">
    <location>
        <begin position="1"/>
        <end position="59"/>
    </location>
</feature>
<dbReference type="InterPro" id="IPR036271">
    <property type="entry name" value="Tet_transcr_reg_TetR-rel_C_sf"/>
</dbReference>
<reference evidence="6 7" key="1">
    <citation type="submission" date="2020-08" db="EMBL/GenBank/DDBJ databases">
        <title>Sequencing the genomes of 1000 actinobacteria strains.</title>
        <authorList>
            <person name="Klenk H.-P."/>
        </authorList>
    </citation>
    <scope>NUCLEOTIDE SEQUENCE [LARGE SCALE GENOMIC DNA]</scope>
    <source>
        <strain evidence="6 7">DSM 46659</strain>
    </source>
</reference>
<feature type="DNA-binding region" description="H-T-H motif" evidence="4">
    <location>
        <begin position="22"/>
        <end position="41"/>
    </location>
</feature>
<dbReference type="SUPFAM" id="SSF46689">
    <property type="entry name" value="Homeodomain-like"/>
    <property type="match status" value="1"/>
</dbReference>